<reference evidence="4" key="1">
    <citation type="submission" date="2006-10" db="EMBL/GenBank/DDBJ databases">
        <authorList>
            <person name="Amadeo P."/>
            <person name="Zhao Q."/>
            <person name="Wortman J."/>
            <person name="Fraser-Liggett C."/>
            <person name="Carlton J."/>
        </authorList>
    </citation>
    <scope>NUCLEOTIDE SEQUENCE</scope>
    <source>
        <strain evidence="4">G3</strain>
    </source>
</reference>
<organism evidence="4 5">
    <name type="scientific">Trichomonas vaginalis (strain ATCC PRA-98 / G3)</name>
    <dbReference type="NCBI Taxonomy" id="412133"/>
    <lineage>
        <taxon>Eukaryota</taxon>
        <taxon>Metamonada</taxon>
        <taxon>Parabasalia</taxon>
        <taxon>Trichomonadida</taxon>
        <taxon>Trichomonadidae</taxon>
        <taxon>Trichomonas</taxon>
    </lineage>
</organism>
<keyword evidence="5" id="KW-1185">Reference proteome</keyword>
<dbReference type="OrthoDB" id="6363818at2759"/>
<dbReference type="SUPFAM" id="SSF52058">
    <property type="entry name" value="L domain-like"/>
    <property type="match status" value="1"/>
</dbReference>
<keyword evidence="2" id="KW-0472">Membrane</keyword>
<evidence type="ECO:0000313" key="5">
    <source>
        <dbReference type="Proteomes" id="UP000001542"/>
    </source>
</evidence>
<sequence>MLFSLISLALSSCSDSKTFIFISPYKGVTYANCTCMLTANTRNSLPSDWTVPSTVNYNGDAYTVIAIKDFSSYQFTSITFPDSIQRIDSKAFLANTIKRVTFGTGLQYLGSGAFKNAYLGTVILPNTFKLLYLSAFARATEIIIPYGIQAFGDEPFNNSNTLINIKGNYPSDSIQILNADKIYYYGTDDCLTITGTVRKIYVTANYKTSTLGGKPATVCLQGDFRFEAKTASPLTYAAAEYFGADRTPSVPATFNEGKVTQIGQNLFKDNTIISSFVIGKIILKIGDYAFSGCTNLRRITFEESCKLIEIASYAFSGCASSSFTSIVLPKTVNKIGANAFLGCIKLTTVTLPSLITSIDPSCFSNCPLETVNIIDSGDGYISTYEGCSTLTGKVIIGDGITEIDSFGFKGTRIKNVQFNSVTTIKEGAFEQSSLQCILILPATVTTVEVDAFSKCADLSRVYYCGTSKFDQKAFNENSFTKIYVLSTYPESNIFGLTSNKVLNEQCQDPESADQCPSHEKPIIIEPDDETKSGGGSTSGGSTSGGSTSGGSTSGGSTSGGSTSGGSSSGGSTSGGSTSGGSTSGGSSSGGSTSGGSTSGGSTSGGSTSGGSSSGDEVSKDNKDGSLVKDAAESLNKLPVWAIVLICLGVVGVIVAVIIMALRSQITQFCGECNIIKGQAEV</sequence>
<feature type="chain" id="PRO_5002643032" evidence="3">
    <location>
        <begin position="17"/>
        <end position="681"/>
    </location>
</feature>
<dbReference type="RefSeq" id="XP_001581685.1">
    <property type="nucleotide sequence ID" value="XM_001581635.1"/>
</dbReference>
<evidence type="ECO:0000256" key="1">
    <source>
        <dbReference type="SAM" id="MobiDB-lite"/>
    </source>
</evidence>
<name>A2DG72_TRIV3</name>
<dbReference type="KEGG" id="tva:5466242"/>
<evidence type="ECO:0000313" key="4">
    <source>
        <dbReference type="EMBL" id="EAY20699.1"/>
    </source>
</evidence>
<dbReference type="PANTHER" id="PTHR45661">
    <property type="entry name" value="SURFACE ANTIGEN"/>
    <property type="match status" value="1"/>
</dbReference>
<dbReference type="Pfam" id="PF13306">
    <property type="entry name" value="LRR_5"/>
    <property type="match status" value="3"/>
</dbReference>
<accession>A2DG72</accession>
<dbReference type="InParanoid" id="A2DG72"/>
<dbReference type="EMBL" id="DS113196">
    <property type="protein sequence ID" value="EAY20699.1"/>
    <property type="molecule type" value="Genomic_DNA"/>
</dbReference>
<evidence type="ECO:0000256" key="3">
    <source>
        <dbReference type="SAM" id="SignalP"/>
    </source>
</evidence>
<gene>
    <name evidence="4" type="ORF">TVAG_163950</name>
</gene>
<dbReference type="AlphaFoldDB" id="A2DG72"/>
<dbReference type="VEuPathDB" id="TrichDB:TVAG_163950"/>
<reference evidence="4" key="2">
    <citation type="journal article" date="2007" name="Science">
        <title>Draft genome sequence of the sexually transmitted pathogen Trichomonas vaginalis.</title>
        <authorList>
            <person name="Carlton J.M."/>
            <person name="Hirt R.P."/>
            <person name="Silva J.C."/>
            <person name="Delcher A.L."/>
            <person name="Schatz M."/>
            <person name="Zhao Q."/>
            <person name="Wortman J.R."/>
            <person name="Bidwell S.L."/>
            <person name="Alsmark U.C.M."/>
            <person name="Besteiro S."/>
            <person name="Sicheritz-Ponten T."/>
            <person name="Noel C.J."/>
            <person name="Dacks J.B."/>
            <person name="Foster P.G."/>
            <person name="Simillion C."/>
            <person name="Van de Peer Y."/>
            <person name="Miranda-Saavedra D."/>
            <person name="Barton G.J."/>
            <person name="Westrop G.D."/>
            <person name="Mueller S."/>
            <person name="Dessi D."/>
            <person name="Fiori P.L."/>
            <person name="Ren Q."/>
            <person name="Paulsen I."/>
            <person name="Zhang H."/>
            <person name="Bastida-Corcuera F.D."/>
            <person name="Simoes-Barbosa A."/>
            <person name="Brown M.T."/>
            <person name="Hayes R.D."/>
            <person name="Mukherjee M."/>
            <person name="Okumura C.Y."/>
            <person name="Schneider R."/>
            <person name="Smith A.J."/>
            <person name="Vanacova S."/>
            <person name="Villalvazo M."/>
            <person name="Haas B.J."/>
            <person name="Pertea M."/>
            <person name="Feldblyum T.V."/>
            <person name="Utterback T.R."/>
            <person name="Shu C.L."/>
            <person name="Osoegawa K."/>
            <person name="de Jong P.J."/>
            <person name="Hrdy I."/>
            <person name="Horvathova L."/>
            <person name="Zubacova Z."/>
            <person name="Dolezal P."/>
            <person name="Malik S.B."/>
            <person name="Logsdon J.M. Jr."/>
            <person name="Henze K."/>
            <person name="Gupta A."/>
            <person name="Wang C.C."/>
            <person name="Dunne R.L."/>
            <person name="Upcroft J.A."/>
            <person name="Upcroft P."/>
            <person name="White O."/>
            <person name="Salzberg S.L."/>
            <person name="Tang P."/>
            <person name="Chiu C.-H."/>
            <person name="Lee Y.-S."/>
            <person name="Embley T.M."/>
            <person name="Coombs G.H."/>
            <person name="Mottram J.C."/>
            <person name="Tachezy J."/>
            <person name="Fraser-Liggett C.M."/>
            <person name="Johnson P.J."/>
        </authorList>
    </citation>
    <scope>NUCLEOTIDE SEQUENCE [LARGE SCALE GENOMIC DNA]</scope>
    <source>
        <strain evidence="4">G3</strain>
    </source>
</reference>
<keyword evidence="2" id="KW-1133">Transmembrane helix</keyword>
<dbReference type="VEuPathDB" id="TrichDB:TVAGG3_0954060"/>
<evidence type="ECO:0000256" key="2">
    <source>
        <dbReference type="SAM" id="Phobius"/>
    </source>
</evidence>
<proteinExistence type="predicted"/>
<feature type="compositionally biased region" description="Gly residues" evidence="1">
    <location>
        <begin position="532"/>
        <end position="612"/>
    </location>
</feature>
<dbReference type="InterPro" id="IPR053139">
    <property type="entry name" value="Surface_bspA-like"/>
</dbReference>
<protein>
    <submittedName>
        <fullName evidence="4">Surface antigen BspA-like</fullName>
    </submittedName>
</protein>
<keyword evidence="2" id="KW-0812">Transmembrane</keyword>
<keyword evidence="3" id="KW-0732">Signal</keyword>
<dbReference type="InterPro" id="IPR032675">
    <property type="entry name" value="LRR_dom_sf"/>
</dbReference>
<dbReference type="STRING" id="5722.A2DG72"/>
<feature type="signal peptide" evidence="3">
    <location>
        <begin position="1"/>
        <end position="16"/>
    </location>
</feature>
<dbReference type="Proteomes" id="UP000001542">
    <property type="component" value="Unassembled WGS sequence"/>
</dbReference>
<feature type="region of interest" description="Disordered" evidence="1">
    <location>
        <begin position="524"/>
        <end position="623"/>
    </location>
</feature>
<feature type="transmembrane region" description="Helical" evidence="2">
    <location>
        <begin position="637"/>
        <end position="661"/>
    </location>
</feature>
<dbReference type="InterPro" id="IPR026906">
    <property type="entry name" value="LRR_5"/>
</dbReference>
<dbReference type="PANTHER" id="PTHR45661:SF3">
    <property type="entry name" value="IG-LIKE DOMAIN-CONTAINING PROTEIN"/>
    <property type="match status" value="1"/>
</dbReference>
<dbReference type="Gene3D" id="3.80.10.10">
    <property type="entry name" value="Ribonuclease Inhibitor"/>
    <property type="match status" value="3"/>
</dbReference>